<keyword evidence="1" id="KW-0503">Monooxygenase</keyword>
<evidence type="ECO:0000313" key="2">
    <source>
        <dbReference type="Proteomes" id="UP000805649"/>
    </source>
</evidence>
<sequence>MALISLIGQSLGSLGAFVLLAVALALTSRIIYNLYFHPLSRYHGPWYAASFSIVNAIISVIQREPQWMLSLAKRYGTDKPIRIAPSLLLFPQSAALKDIYWDPKCNTKTRFYATGALGPPHLFTTLDGNEHRALRKALGGPQWSIGGLKNNWEARFDSHIQLFVQRMTEFALNNEPVMLCDKVAQFAADIMTMVSFTDTWGFVANGRDERHMLESFRKGTPMFGFVGRFRWLRDRVNRVSWGHLFLPSVTDNNGMGYLMAQADRQVTEREERITNEGFSQEKPDFMQLCIEARVNGEPLTASQKRAHVTLLIQAGADTTGTALGCTLRFLLKNPSALARARAEIEAADEAGLLSATVQYEETRTHLPFFVGCIKESLRLNPPAPNLFSRLAPGPGGKVVDGTWVPAGAEMVSNSYVVQRDPTLFAPDPEVYRPERWLEEANTKETISEMEASMFVFGIGPRVCLGKEVSMMEMYKLLPEVSFAELL</sequence>
<accession>A0ACC3ZFJ9</accession>
<gene>
    <name evidence="1" type="ORF">CTRU02_200568</name>
</gene>
<evidence type="ECO:0000313" key="1">
    <source>
        <dbReference type="EMBL" id="KAL0942682.1"/>
    </source>
</evidence>
<organism evidence="1 2">
    <name type="scientific">Colletotrichum truncatum</name>
    <name type="common">Anthracnose fungus</name>
    <name type="synonym">Colletotrichum capsici</name>
    <dbReference type="NCBI Taxonomy" id="5467"/>
    <lineage>
        <taxon>Eukaryota</taxon>
        <taxon>Fungi</taxon>
        <taxon>Dikarya</taxon>
        <taxon>Ascomycota</taxon>
        <taxon>Pezizomycotina</taxon>
        <taxon>Sordariomycetes</taxon>
        <taxon>Hypocreomycetidae</taxon>
        <taxon>Glomerellales</taxon>
        <taxon>Glomerellaceae</taxon>
        <taxon>Colletotrichum</taxon>
        <taxon>Colletotrichum truncatum species complex</taxon>
    </lineage>
</organism>
<keyword evidence="2" id="KW-1185">Reference proteome</keyword>
<dbReference type="Proteomes" id="UP000805649">
    <property type="component" value="Unassembled WGS sequence"/>
</dbReference>
<reference evidence="1 2" key="1">
    <citation type="journal article" date="2020" name="Phytopathology">
        <title>Genome Sequence Resources of Colletotrichum truncatum, C. plurivorum, C. musicola, and C. sojae: Four Species Pathogenic to Soybean (Glycine max).</title>
        <authorList>
            <person name="Rogerio F."/>
            <person name="Boufleur T.R."/>
            <person name="Ciampi-Guillardi M."/>
            <person name="Sukno S.A."/>
            <person name="Thon M.R."/>
            <person name="Massola Junior N.S."/>
            <person name="Baroncelli R."/>
        </authorList>
    </citation>
    <scope>NUCLEOTIDE SEQUENCE [LARGE SCALE GENOMIC DNA]</scope>
    <source>
        <strain evidence="1 2">CMES1059</strain>
    </source>
</reference>
<dbReference type="EMBL" id="VUJX02000001">
    <property type="protein sequence ID" value="KAL0942682.1"/>
    <property type="molecule type" value="Genomic_DNA"/>
</dbReference>
<comment type="caution">
    <text evidence="1">The sequence shown here is derived from an EMBL/GenBank/DDBJ whole genome shotgun (WGS) entry which is preliminary data.</text>
</comment>
<proteinExistence type="predicted"/>
<protein>
    <submittedName>
        <fullName evidence="1">Cytochrome P450 monooxygenase</fullName>
    </submittedName>
</protein>
<name>A0ACC3ZFJ9_COLTU</name>
<keyword evidence="1" id="KW-0560">Oxidoreductase</keyword>